<dbReference type="GO" id="GO:0015074">
    <property type="term" value="P:DNA integration"/>
    <property type="evidence" value="ECO:0007669"/>
    <property type="project" value="InterPro"/>
</dbReference>
<dbReference type="Gramene" id="Tc03v2_t006730.1">
    <property type="protein sequence ID" value="Tc03v2_p006730.1"/>
    <property type="gene ID" value="Tc03v2_g006730"/>
</dbReference>
<accession>A0AB32VZB9</accession>
<dbReference type="InterPro" id="IPR043502">
    <property type="entry name" value="DNA/RNA_pol_sf"/>
</dbReference>
<dbReference type="GO" id="GO:0003676">
    <property type="term" value="F:nucleic acid binding"/>
    <property type="evidence" value="ECO:0007669"/>
    <property type="project" value="InterPro"/>
</dbReference>
<feature type="region of interest" description="Disordered" evidence="1">
    <location>
        <begin position="69"/>
        <end position="152"/>
    </location>
</feature>
<reference evidence="4" key="2">
    <citation type="submission" date="2025-08" db="UniProtKB">
        <authorList>
            <consortium name="RefSeq"/>
        </authorList>
    </citation>
    <scope>IDENTIFICATION</scope>
</reference>
<dbReference type="InterPro" id="IPR001584">
    <property type="entry name" value="Integrase_cat-core"/>
</dbReference>
<feature type="compositionally biased region" description="Basic and acidic residues" evidence="1">
    <location>
        <begin position="69"/>
        <end position="89"/>
    </location>
</feature>
<feature type="domain" description="Integrase catalytic" evidence="2">
    <location>
        <begin position="386"/>
        <end position="474"/>
    </location>
</feature>
<dbReference type="SUPFAM" id="SSF56672">
    <property type="entry name" value="DNA/RNA polymerases"/>
    <property type="match status" value="1"/>
</dbReference>
<reference evidence="3" key="1">
    <citation type="journal article" date="1997" name="Nucleic Acids Res.">
        <title>tRNAscan-SE: a program for improved detection of transfer RNA genes in genomic sequence.</title>
        <authorList>
            <person name="Lowe T.M."/>
            <person name="Eddy S.R."/>
        </authorList>
    </citation>
    <scope>NUCLEOTIDE SEQUENCE [LARGE SCALE GENOMIC DNA]</scope>
    <source>
        <strain evidence="3">r\B97-61/B2</strain>
    </source>
</reference>
<sequence>MTVSEYDIKFTQLSWYAPYLISTKEMKIQRFVDGLVEPLFRAVASRDFNTYSAVVNCAQRIEIKTYESRAMRDKAKRAKTEGYQGRRDFSNGGSSSNHQGPQRDSRLPQRGSDSPVAASSGREASGSRGRGAVTSSQGRPSGSGRHSSAGRGQATVYALIPHEAQTSNAVVSSTLSVGNMNAWLLFDPGAAHSFISPCFASHLGKDRVRREEQLLVSTPLKEAKVGDISQVSVVNEFMDVFPEELPSLPLEREIEFCIDIVLDGVQVDSKKVKAVEKRPRPTSTMKIRSFLGLAGYYRHFVKDFSKIVAPLTKLTLKDIKFKWSNACEKNFDKLKTCLTTAPVLSLSQGTRGYTIFCDASQKDVAEFVSKCLVCQQVKAEHQRPARLLQPLPVLEWKWERITMDFVIGFPQTSGGYDSIWVIVDRLTKLAHFLQVKTTYGAAQYARVYVDEIVRLHNIPISIVPDRGAQFTSRF</sequence>
<dbReference type="RefSeq" id="XP_017972547.1">
    <property type="nucleotide sequence ID" value="XM_018117058.1"/>
</dbReference>
<dbReference type="PROSITE" id="PS50994">
    <property type="entry name" value="INTEGRASE"/>
    <property type="match status" value="1"/>
</dbReference>
<name>A0AB32VZB9_THECC</name>
<dbReference type="InterPro" id="IPR043128">
    <property type="entry name" value="Rev_trsase/Diguanyl_cyclase"/>
</dbReference>
<dbReference type="GeneID" id="108661162"/>
<dbReference type="PANTHER" id="PTHR35046:SF26">
    <property type="entry name" value="RNA-DIRECTED DNA POLYMERASE"/>
    <property type="match status" value="1"/>
</dbReference>
<feature type="compositionally biased region" description="Low complexity" evidence="1">
    <location>
        <begin position="117"/>
        <end position="152"/>
    </location>
</feature>
<dbReference type="KEGG" id="tcc:108661162"/>
<dbReference type="InterPro" id="IPR041577">
    <property type="entry name" value="RT_RNaseH_2"/>
</dbReference>
<dbReference type="Gene3D" id="3.30.70.270">
    <property type="match status" value="1"/>
</dbReference>
<dbReference type="InterPro" id="IPR036397">
    <property type="entry name" value="RNaseH_sf"/>
</dbReference>
<organism evidence="3 4">
    <name type="scientific">Theobroma cacao</name>
    <name type="common">Cacao</name>
    <name type="synonym">Cocoa</name>
    <dbReference type="NCBI Taxonomy" id="3641"/>
    <lineage>
        <taxon>Eukaryota</taxon>
        <taxon>Viridiplantae</taxon>
        <taxon>Streptophyta</taxon>
        <taxon>Embryophyta</taxon>
        <taxon>Tracheophyta</taxon>
        <taxon>Spermatophyta</taxon>
        <taxon>Magnoliopsida</taxon>
        <taxon>eudicotyledons</taxon>
        <taxon>Gunneridae</taxon>
        <taxon>Pentapetalae</taxon>
        <taxon>rosids</taxon>
        <taxon>malvids</taxon>
        <taxon>Malvales</taxon>
        <taxon>Malvaceae</taxon>
        <taxon>Byttnerioideae</taxon>
        <taxon>Theobroma</taxon>
    </lineage>
</organism>
<dbReference type="FunFam" id="3.30.70.270:FF:000020">
    <property type="entry name" value="Transposon Tf2-6 polyprotein-like Protein"/>
    <property type="match status" value="1"/>
</dbReference>
<gene>
    <name evidence="4" type="primary">LOC108661162</name>
</gene>
<dbReference type="Proteomes" id="UP000694886">
    <property type="component" value="Chromosome 3"/>
</dbReference>
<dbReference type="Gene3D" id="3.30.420.10">
    <property type="entry name" value="Ribonuclease H-like superfamily/Ribonuclease H"/>
    <property type="match status" value="1"/>
</dbReference>
<protein>
    <submittedName>
        <fullName evidence="4">Uncharacterized protein LOC108661162</fullName>
    </submittedName>
</protein>
<dbReference type="AlphaFoldDB" id="A0AB32VZB9"/>
<dbReference type="Pfam" id="PF17919">
    <property type="entry name" value="RT_RNaseH_2"/>
    <property type="match status" value="1"/>
</dbReference>
<evidence type="ECO:0000259" key="2">
    <source>
        <dbReference type="PROSITE" id="PS50994"/>
    </source>
</evidence>
<evidence type="ECO:0000256" key="1">
    <source>
        <dbReference type="SAM" id="MobiDB-lite"/>
    </source>
</evidence>
<proteinExistence type="predicted"/>
<feature type="compositionally biased region" description="Polar residues" evidence="1">
    <location>
        <begin position="91"/>
        <end position="100"/>
    </location>
</feature>
<evidence type="ECO:0000313" key="4">
    <source>
        <dbReference type="RefSeq" id="XP_017972547.1"/>
    </source>
</evidence>
<dbReference type="Pfam" id="PF08284">
    <property type="entry name" value="RVP_2"/>
    <property type="match status" value="1"/>
</dbReference>
<dbReference type="PANTHER" id="PTHR35046">
    <property type="entry name" value="ZINC KNUCKLE (CCHC-TYPE) FAMILY PROTEIN"/>
    <property type="match status" value="1"/>
</dbReference>
<dbReference type="InterPro" id="IPR012337">
    <property type="entry name" value="RNaseH-like_sf"/>
</dbReference>
<evidence type="ECO:0000313" key="3">
    <source>
        <dbReference type="Proteomes" id="UP000694886"/>
    </source>
</evidence>
<dbReference type="SUPFAM" id="SSF53098">
    <property type="entry name" value="Ribonuclease H-like"/>
    <property type="match status" value="1"/>
</dbReference>